<feature type="signal peptide" evidence="2">
    <location>
        <begin position="1"/>
        <end position="26"/>
    </location>
</feature>
<comment type="caution">
    <text evidence="3">The sequence shown here is derived from an EMBL/GenBank/DDBJ whole genome shotgun (WGS) entry which is preliminary data.</text>
</comment>
<proteinExistence type="predicted"/>
<name>A0ABU8Q9S1_9SPHN</name>
<evidence type="ECO:0008006" key="5">
    <source>
        <dbReference type="Google" id="ProtNLM"/>
    </source>
</evidence>
<feature type="compositionally biased region" description="Basic residues" evidence="1">
    <location>
        <begin position="109"/>
        <end position="122"/>
    </location>
</feature>
<keyword evidence="4" id="KW-1185">Reference proteome</keyword>
<sequence length="138" mass="14302">MRQTTFRAATISLFVTLTFAAGTALAQSTPAPAQTAPAHAHQQGMDHGGQQMHDQMMKDHQAGAQKQQGKPAQQDQQGMSGMAGMSGGSPASNGSGMAGKAKSGCCKMPMKKAKPAAKKKTAKPMADKPMADKPMSDM</sequence>
<feature type="chain" id="PRO_5046945875" description="Pentapeptide MXKDX repeat protein" evidence="2">
    <location>
        <begin position="27"/>
        <end position="138"/>
    </location>
</feature>
<evidence type="ECO:0000313" key="4">
    <source>
        <dbReference type="Proteomes" id="UP001380365"/>
    </source>
</evidence>
<protein>
    <recommendedName>
        <fullName evidence="5">Pentapeptide MXKDX repeat protein</fullName>
    </recommendedName>
</protein>
<feature type="compositionally biased region" description="Low complexity" evidence="1">
    <location>
        <begin position="30"/>
        <end position="54"/>
    </location>
</feature>
<evidence type="ECO:0000313" key="3">
    <source>
        <dbReference type="EMBL" id="MEJ5096272.1"/>
    </source>
</evidence>
<feature type="region of interest" description="Disordered" evidence="1">
    <location>
        <begin position="30"/>
        <end position="138"/>
    </location>
</feature>
<dbReference type="RefSeq" id="WP_043150657.1">
    <property type="nucleotide sequence ID" value="NZ_JBBGZA010000002.1"/>
</dbReference>
<dbReference type="EMBL" id="JBBGZA010000002">
    <property type="protein sequence ID" value="MEJ5096272.1"/>
    <property type="molecule type" value="Genomic_DNA"/>
</dbReference>
<accession>A0ABU8Q9S1</accession>
<feature type="compositionally biased region" description="Basic and acidic residues" evidence="1">
    <location>
        <begin position="125"/>
        <end position="138"/>
    </location>
</feature>
<gene>
    <name evidence="3" type="ORF">WH159_17280</name>
</gene>
<evidence type="ECO:0000256" key="2">
    <source>
        <dbReference type="SAM" id="SignalP"/>
    </source>
</evidence>
<dbReference type="Proteomes" id="UP001380365">
    <property type="component" value="Unassembled WGS sequence"/>
</dbReference>
<reference evidence="3 4" key="1">
    <citation type="submission" date="2023-12" db="EMBL/GenBank/DDBJ databases">
        <title>Gut-associated functions are favored during microbiome assembly across C. elegans life.</title>
        <authorList>
            <person name="Zimmermann J."/>
        </authorList>
    </citation>
    <scope>NUCLEOTIDE SEQUENCE [LARGE SCALE GENOMIC DNA]</scope>
    <source>
        <strain evidence="3 4">JUb134</strain>
    </source>
</reference>
<organism evidence="3 4">
    <name type="scientific">Sphingomonas molluscorum</name>
    <dbReference type="NCBI Taxonomy" id="418184"/>
    <lineage>
        <taxon>Bacteria</taxon>
        <taxon>Pseudomonadati</taxon>
        <taxon>Pseudomonadota</taxon>
        <taxon>Alphaproteobacteria</taxon>
        <taxon>Sphingomonadales</taxon>
        <taxon>Sphingomonadaceae</taxon>
        <taxon>Sphingomonas</taxon>
    </lineage>
</organism>
<evidence type="ECO:0000256" key="1">
    <source>
        <dbReference type="SAM" id="MobiDB-lite"/>
    </source>
</evidence>
<feature type="compositionally biased region" description="Low complexity" evidence="1">
    <location>
        <begin position="62"/>
        <end position="99"/>
    </location>
</feature>
<keyword evidence="2" id="KW-0732">Signal</keyword>